<sequence>MKAHGLMFHHFHNDEHQPGQGSISAATFEDMLHYVGIDRFLSAEEWYRRALEGKLSPDDRCITFDDNLKCQFDVAYPVLRKYNLTAFWFVYTSPFQGSLEKIEVYRHFRISEFPSIESFYQCFYQAVAQSPYEKIVETALKTFDPDTYLVEFPFYTKEDKVFRYVRDRVLGAEKYYNVMDQMIRDAGVDIQKLRGKLWMEVDHLKQLDKEGHIIGLHSHSHPTYLGRLPLKEQKEEYETNASVLENLLGKKPTTVSHPCNSYSGDTLKILKGLGVEMGFRANMFGALASPYEYPREDHANLLKEMEG</sequence>
<dbReference type="CDD" id="cd10918">
    <property type="entry name" value="CE4_NodB_like_5s_6s"/>
    <property type="match status" value="1"/>
</dbReference>
<feature type="domain" description="NodB homology" evidence="3">
    <location>
        <begin position="58"/>
        <end position="307"/>
    </location>
</feature>
<evidence type="ECO:0000256" key="2">
    <source>
        <dbReference type="ARBA" id="ARBA00022729"/>
    </source>
</evidence>
<gene>
    <name evidence="4" type="ORF">E4663_11245</name>
</gene>
<evidence type="ECO:0000256" key="1">
    <source>
        <dbReference type="ARBA" id="ARBA00004613"/>
    </source>
</evidence>
<dbReference type="PROSITE" id="PS51677">
    <property type="entry name" value="NODB"/>
    <property type="match status" value="1"/>
</dbReference>
<keyword evidence="5" id="KW-1185">Reference proteome</keyword>
<evidence type="ECO:0000259" key="3">
    <source>
        <dbReference type="PROSITE" id="PS51677"/>
    </source>
</evidence>
<dbReference type="STRING" id="192814.GCA_900166575_02938"/>
<dbReference type="PANTHER" id="PTHR34216:SF3">
    <property type="entry name" value="POLY-BETA-1,6-N-ACETYL-D-GLUCOSAMINE N-DEACETYLASE"/>
    <property type="match status" value="1"/>
</dbReference>
<dbReference type="InterPro" id="IPR051398">
    <property type="entry name" value="Polysacch_Deacetylase"/>
</dbReference>
<dbReference type="AlphaFoldDB" id="A0A4Z0GXW9"/>
<dbReference type="SUPFAM" id="SSF88713">
    <property type="entry name" value="Glycoside hydrolase/deacetylase"/>
    <property type="match status" value="1"/>
</dbReference>
<dbReference type="Gene3D" id="3.20.20.370">
    <property type="entry name" value="Glycoside hydrolase/deacetylase"/>
    <property type="match status" value="1"/>
</dbReference>
<dbReference type="PANTHER" id="PTHR34216">
    <property type="match status" value="1"/>
</dbReference>
<proteinExistence type="predicted"/>
<name>A0A4Z0GXW9_9BACI</name>
<dbReference type="GO" id="GO:0016810">
    <property type="term" value="F:hydrolase activity, acting on carbon-nitrogen (but not peptide) bonds"/>
    <property type="evidence" value="ECO:0007669"/>
    <property type="project" value="InterPro"/>
</dbReference>
<evidence type="ECO:0000313" key="5">
    <source>
        <dbReference type="Proteomes" id="UP000297982"/>
    </source>
</evidence>
<protein>
    <submittedName>
        <fullName evidence="4">Polysaccharide deacetylase</fullName>
    </submittedName>
</protein>
<reference evidence="4 5" key="1">
    <citation type="journal article" date="2003" name="Int. J. Syst. Evol. Microbiol.">
        <title>Halobacillus salinus sp. nov., isolated from a salt lake on the coast of the East Sea in Korea.</title>
        <authorList>
            <person name="Yoon J.H."/>
            <person name="Kang K.H."/>
            <person name="Park Y.H."/>
        </authorList>
    </citation>
    <scope>NUCLEOTIDE SEQUENCE [LARGE SCALE GENOMIC DNA]</scope>
    <source>
        <strain evidence="4 5">HSL-3</strain>
    </source>
</reference>
<dbReference type="GO" id="GO:0005576">
    <property type="term" value="C:extracellular region"/>
    <property type="evidence" value="ECO:0007669"/>
    <property type="project" value="UniProtKB-SubCell"/>
</dbReference>
<keyword evidence="2" id="KW-0732">Signal</keyword>
<comment type="caution">
    <text evidence="4">The sequence shown here is derived from an EMBL/GenBank/DDBJ whole genome shotgun (WGS) entry which is preliminary data.</text>
</comment>
<dbReference type="GO" id="GO:0005975">
    <property type="term" value="P:carbohydrate metabolic process"/>
    <property type="evidence" value="ECO:0007669"/>
    <property type="project" value="InterPro"/>
</dbReference>
<accession>A0A4Z0GXW9</accession>
<evidence type="ECO:0000313" key="4">
    <source>
        <dbReference type="EMBL" id="TGB02728.1"/>
    </source>
</evidence>
<dbReference type="EMBL" id="SRJC01000002">
    <property type="protein sequence ID" value="TGB02728.1"/>
    <property type="molecule type" value="Genomic_DNA"/>
</dbReference>
<dbReference type="Pfam" id="PF01522">
    <property type="entry name" value="Polysacc_deac_1"/>
    <property type="match status" value="1"/>
</dbReference>
<dbReference type="Proteomes" id="UP000297982">
    <property type="component" value="Unassembled WGS sequence"/>
</dbReference>
<dbReference type="InterPro" id="IPR011330">
    <property type="entry name" value="Glyco_hydro/deAcase_b/a-brl"/>
</dbReference>
<dbReference type="InterPro" id="IPR002509">
    <property type="entry name" value="NODB_dom"/>
</dbReference>
<organism evidence="4 5">
    <name type="scientific">Halobacillus salinus</name>
    <dbReference type="NCBI Taxonomy" id="192814"/>
    <lineage>
        <taxon>Bacteria</taxon>
        <taxon>Bacillati</taxon>
        <taxon>Bacillota</taxon>
        <taxon>Bacilli</taxon>
        <taxon>Bacillales</taxon>
        <taxon>Bacillaceae</taxon>
        <taxon>Halobacillus</taxon>
    </lineage>
</organism>
<comment type="subcellular location">
    <subcellularLocation>
        <location evidence="1">Secreted</location>
    </subcellularLocation>
</comment>